<dbReference type="EMBL" id="NMUH01002420">
    <property type="protein sequence ID" value="MQL99855.1"/>
    <property type="molecule type" value="Genomic_DNA"/>
</dbReference>
<protein>
    <recommendedName>
        <fullName evidence="4">Ubiquitin-like protease family profile domain-containing protein</fullName>
    </recommendedName>
</protein>
<gene>
    <name evidence="5" type="ORF">Taro_032579</name>
</gene>
<dbReference type="AlphaFoldDB" id="A0A843VVA9"/>
<proteinExistence type="inferred from homology"/>
<organism evidence="5 6">
    <name type="scientific">Colocasia esculenta</name>
    <name type="common">Wild taro</name>
    <name type="synonym">Arum esculentum</name>
    <dbReference type="NCBI Taxonomy" id="4460"/>
    <lineage>
        <taxon>Eukaryota</taxon>
        <taxon>Viridiplantae</taxon>
        <taxon>Streptophyta</taxon>
        <taxon>Embryophyta</taxon>
        <taxon>Tracheophyta</taxon>
        <taxon>Spermatophyta</taxon>
        <taxon>Magnoliopsida</taxon>
        <taxon>Liliopsida</taxon>
        <taxon>Araceae</taxon>
        <taxon>Aroideae</taxon>
        <taxon>Colocasieae</taxon>
        <taxon>Colocasia</taxon>
    </lineage>
</organism>
<evidence type="ECO:0000313" key="5">
    <source>
        <dbReference type="EMBL" id="MQL99855.1"/>
    </source>
</evidence>
<dbReference type="SUPFAM" id="SSF54001">
    <property type="entry name" value="Cysteine proteinases"/>
    <property type="match status" value="1"/>
</dbReference>
<name>A0A843VVA9_COLES</name>
<dbReference type="OrthoDB" id="1939479at2759"/>
<reference evidence="5" key="1">
    <citation type="submission" date="2017-07" db="EMBL/GenBank/DDBJ databases">
        <title>Taro Niue Genome Assembly and Annotation.</title>
        <authorList>
            <person name="Atibalentja N."/>
            <person name="Keating K."/>
            <person name="Fields C.J."/>
        </authorList>
    </citation>
    <scope>NUCLEOTIDE SEQUENCE</scope>
    <source>
        <strain evidence="5">Niue_2</strain>
        <tissue evidence="5">Leaf</tissue>
    </source>
</reference>
<comment type="similarity">
    <text evidence="1">Belongs to the peptidase C48 family.</text>
</comment>
<evidence type="ECO:0000256" key="1">
    <source>
        <dbReference type="ARBA" id="ARBA00005234"/>
    </source>
</evidence>
<dbReference type="Gene3D" id="3.40.395.10">
    <property type="entry name" value="Adenoviral Proteinase, Chain A"/>
    <property type="match status" value="1"/>
</dbReference>
<feature type="non-terminal residue" evidence="5">
    <location>
        <position position="1"/>
    </location>
</feature>
<evidence type="ECO:0000256" key="3">
    <source>
        <dbReference type="ARBA" id="ARBA00022801"/>
    </source>
</evidence>
<accession>A0A843VVA9</accession>
<dbReference type="GO" id="GO:0008234">
    <property type="term" value="F:cysteine-type peptidase activity"/>
    <property type="evidence" value="ECO:0007669"/>
    <property type="project" value="InterPro"/>
</dbReference>
<evidence type="ECO:0000259" key="4">
    <source>
        <dbReference type="Pfam" id="PF02902"/>
    </source>
</evidence>
<keyword evidence="3" id="KW-0378">Hydrolase</keyword>
<evidence type="ECO:0000313" key="6">
    <source>
        <dbReference type="Proteomes" id="UP000652761"/>
    </source>
</evidence>
<comment type="caution">
    <text evidence="5">The sequence shown here is derived from an EMBL/GenBank/DDBJ whole genome shotgun (WGS) entry which is preliminary data.</text>
</comment>
<dbReference type="Pfam" id="PF02902">
    <property type="entry name" value="Peptidase_C48"/>
    <property type="match status" value="1"/>
</dbReference>
<sequence>PEDYRYYKALKVNESTSELIFVGSQESTDTLPMGKNEGKQDYATREVDILRRYMKGRDIDIASWSLCYLDSCPQQGLGDGCTIFTCKYMDCIARRDTQGFPTDDMPIVRVRFVVHFIKAYFNAQERSERI</sequence>
<dbReference type="InterPro" id="IPR003653">
    <property type="entry name" value="Peptidase_C48_C"/>
</dbReference>
<feature type="domain" description="Ubiquitin-like protease family profile" evidence="4">
    <location>
        <begin position="55"/>
        <end position="113"/>
    </location>
</feature>
<dbReference type="Proteomes" id="UP000652761">
    <property type="component" value="Unassembled WGS sequence"/>
</dbReference>
<dbReference type="InterPro" id="IPR038765">
    <property type="entry name" value="Papain-like_cys_pep_sf"/>
</dbReference>
<keyword evidence="2" id="KW-0645">Protease</keyword>
<keyword evidence="6" id="KW-1185">Reference proteome</keyword>
<dbReference type="GO" id="GO:0006508">
    <property type="term" value="P:proteolysis"/>
    <property type="evidence" value="ECO:0007669"/>
    <property type="project" value="UniProtKB-KW"/>
</dbReference>
<evidence type="ECO:0000256" key="2">
    <source>
        <dbReference type="ARBA" id="ARBA00022670"/>
    </source>
</evidence>